<dbReference type="EMBL" id="KC954774">
    <property type="protein sequence ID" value="AIA64605.1"/>
    <property type="molecule type" value="Genomic_DNA"/>
</dbReference>
<organism evidence="1 2">
    <name type="scientific">Cronobacter phage CR8</name>
    <dbReference type="NCBI Taxonomy" id="1327934"/>
    <lineage>
        <taxon>Viruses</taxon>
        <taxon>Duplodnaviria</taxon>
        <taxon>Heunggongvirae</taxon>
        <taxon>Uroviricota</taxon>
        <taxon>Caudoviricetes</taxon>
        <taxon>Vequintavirinae</taxon>
        <taxon>Certrevirus</taxon>
        <taxon>Certrevirus CR8</taxon>
    </lineage>
</organism>
<dbReference type="KEGG" id="vg:19686826"/>
<gene>
    <name evidence="1" type="ORF">CR8_075</name>
</gene>
<accession>A0A060ACG5</accession>
<dbReference type="Proteomes" id="UP000026984">
    <property type="component" value="Segment"/>
</dbReference>
<evidence type="ECO:0000313" key="2">
    <source>
        <dbReference type="Proteomes" id="UP000026984"/>
    </source>
</evidence>
<sequence length="62" mass="7272">MSVVVDGRTWKEYSIEWNDVDGKLYSFNFFAISREHASYIWEEIKATGRLADGEIIEKVKNE</sequence>
<protein>
    <submittedName>
        <fullName evidence="1">Uncharacterized protein</fullName>
    </submittedName>
</protein>
<dbReference type="RefSeq" id="YP_009042312.1">
    <property type="nucleotide sequence ID" value="NC_024354.1"/>
</dbReference>
<dbReference type="GeneID" id="19686826"/>
<proteinExistence type="predicted"/>
<reference evidence="1 2" key="1">
    <citation type="submission" date="2013-04" db="EMBL/GenBank/DDBJ databases">
        <title>Complete Genome Sequence of Cronobacter sakazakii Bacteriophage CR8.</title>
        <authorList>
            <person name="Kim Y."/>
            <person name="Shin H."/>
            <person name="Ryu S."/>
        </authorList>
    </citation>
    <scope>NUCLEOTIDE SEQUENCE [LARGE SCALE GENOMIC DNA]</scope>
</reference>
<evidence type="ECO:0000313" key="1">
    <source>
        <dbReference type="EMBL" id="AIA64605.1"/>
    </source>
</evidence>
<keyword evidence="2" id="KW-1185">Reference proteome</keyword>
<name>A0A060ACG5_9CAUD</name>